<dbReference type="GO" id="GO:0005769">
    <property type="term" value="C:early endosome"/>
    <property type="evidence" value="ECO:0007669"/>
    <property type="project" value="UniProtKB-SubCell"/>
</dbReference>
<evidence type="ECO:0000259" key="7">
    <source>
        <dbReference type="Pfam" id="PF04840"/>
    </source>
</evidence>
<dbReference type="Pfam" id="PF04840">
    <property type="entry name" value="Vps16_C"/>
    <property type="match status" value="1"/>
</dbReference>
<comment type="subcellular location">
    <subcellularLocation>
        <location evidence="2">Cytoplasmic vesicle</location>
    </subcellularLocation>
    <subcellularLocation>
        <location evidence="1">Early endosome</location>
    </subcellularLocation>
    <subcellularLocation>
        <location evidence="3">Late endosome</location>
    </subcellularLocation>
</comment>
<keyword evidence="8" id="KW-1185">Reference proteome</keyword>
<keyword evidence="4" id="KW-0967">Endosome</keyword>
<dbReference type="Proteomes" id="UP000492821">
    <property type="component" value="Unassembled WGS sequence"/>
</dbReference>
<dbReference type="PANTHER" id="PTHR13364">
    <property type="entry name" value="DEFECTIVE SPERMATOGENESIS PROTEIN 39"/>
    <property type="match status" value="1"/>
</dbReference>
<protein>
    <submittedName>
        <fullName evidence="9">Vps16_C domain-containing protein</fullName>
    </submittedName>
</protein>
<dbReference type="GO" id="GO:0006886">
    <property type="term" value="P:intracellular protein transport"/>
    <property type="evidence" value="ECO:0007669"/>
    <property type="project" value="InterPro"/>
</dbReference>
<evidence type="ECO:0000256" key="2">
    <source>
        <dbReference type="ARBA" id="ARBA00004541"/>
    </source>
</evidence>
<dbReference type="Gene3D" id="1.10.150.780">
    <property type="entry name" value="Vps16, C-terminal region"/>
    <property type="match status" value="1"/>
</dbReference>
<dbReference type="GO" id="GO:0099023">
    <property type="term" value="C:vesicle tethering complex"/>
    <property type="evidence" value="ECO:0007669"/>
    <property type="project" value="UniProtKB-ARBA"/>
</dbReference>
<evidence type="ECO:0000256" key="6">
    <source>
        <dbReference type="SAM" id="MobiDB-lite"/>
    </source>
</evidence>
<sequence>MDVHKKFTFDDPEDSYWNESASTSFFEDPKEAASAARLALASLAESRDNFSGSARPAAGSVASGDDSVSIADSDRPMSEMEAEFRSKVGVTSTPIRKPNREVASVFNESGGSLTDFRINGNTPKTHFSTASIVSDNSIGSYTSESTVHLDYSRLKSEHRKLQRHLEFVRAERFKPPSPEEAVRRLCACQPVALDFYRSRQNKVDLLDAALVTLDRDVIVRVVLFLKSSVSNAIFREVLIFKPDAAAAYLSHLRESGDTDELIDSLYALGRSDEAAMIEFTAATKRRDTASKVQSLKKCLVSGFSDPTLSSEANAVRDYINLLERQIPIDSTDEDMAKSGGETVFKQFPKKATLIGQPLLTTLYYCCLYHYDLPKNSYASPLSIREVFNIGDREFHWMAMSALARHRRYDEIEKVMTSKKLLAATKIICPLPWNAFFSLIFKYGAPPKDVLARWLRAVPDLEERLKICESMAEAREIQIETLIALKDRQKLTALISKMTPHTVEHNKAHIALANTAYKWKN</sequence>
<feature type="region of interest" description="Disordered" evidence="6">
    <location>
        <begin position="49"/>
        <end position="76"/>
    </location>
</feature>
<dbReference type="WBParaSite" id="Pan_g13208.t1">
    <property type="protein sequence ID" value="Pan_g13208.t1"/>
    <property type="gene ID" value="Pan_g13208"/>
</dbReference>
<dbReference type="GO" id="GO:0005770">
    <property type="term" value="C:late endosome"/>
    <property type="evidence" value="ECO:0007669"/>
    <property type="project" value="UniProtKB-SubCell"/>
</dbReference>
<dbReference type="GO" id="GO:0007034">
    <property type="term" value="P:vacuolar transport"/>
    <property type="evidence" value="ECO:0007669"/>
    <property type="project" value="TreeGrafter"/>
</dbReference>
<accession>A0A7E4UV39</accession>
<proteinExistence type="predicted"/>
<dbReference type="InterPro" id="IPR038132">
    <property type="entry name" value="Vps16_C_sf"/>
</dbReference>
<dbReference type="InterPro" id="IPR006925">
    <property type="entry name" value="Vps16_C"/>
</dbReference>
<dbReference type="AlphaFoldDB" id="A0A7E4UV39"/>
<evidence type="ECO:0000256" key="4">
    <source>
        <dbReference type="ARBA" id="ARBA00022753"/>
    </source>
</evidence>
<evidence type="ECO:0000256" key="1">
    <source>
        <dbReference type="ARBA" id="ARBA00004412"/>
    </source>
</evidence>
<reference evidence="9" key="2">
    <citation type="submission" date="2020-10" db="UniProtKB">
        <authorList>
            <consortium name="WormBaseParasite"/>
        </authorList>
    </citation>
    <scope>IDENTIFICATION</scope>
</reference>
<organism evidence="8 9">
    <name type="scientific">Panagrellus redivivus</name>
    <name type="common">Microworm</name>
    <dbReference type="NCBI Taxonomy" id="6233"/>
    <lineage>
        <taxon>Eukaryota</taxon>
        <taxon>Metazoa</taxon>
        <taxon>Ecdysozoa</taxon>
        <taxon>Nematoda</taxon>
        <taxon>Chromadorea</taxon>
        <taxon>Rhabditida</taxon>
        <taxon>Tylenchina</taxon>
        <taxon>Panagrolaimomorpha</taxon>
        <taxon>Panagrolaimoidea</taxon>
        <taxon>Panagrolaimidae</taxon>
        <taxon>Panagrellus</taxon>
    </lineage>
</organism>
<reference evidence="8" key="1">
    <citation type="journal article" date="2013" name="Genetics">
        <title>The draft genome and transcriptome of Panagrellus redivivus are shaped by the harsh demands of a free-living lifestyle.</title>
        <authorList>
            <person name="Srinivasan J."/>
            <person name="Dillman A.R."/>
            <person name="Macchietto M.G."/>
            <person name="Heikkinen L."/>
            <person name="Lakso M."/>
            <person name="Fracchia K.M."/>
            <person name="Antoshechkin I."/>
            <person name="Mortazavi A."/>
            <person name="Wong G."/>
            <person name="Sternberg P.W."/>
        </authorList>
    </citation>
    <scope>NUCLEOTIDE SEQUENCE [LARGE SCALE GENOMIC DNA]</scope>
    <source>
        <strain evidence="8">MT8872</strain>
    </source>
</reference>
<dbReference type="InterPro" id="IPR040057">
    <property type="entry name" value="Spe-39"/>
</dbReference>
<evidence type="ECO:0000256" key="5">
    <source>
        <dbReference type="ARBA" id="ARBA00023329"/>
    </source>
</evidence>
<dbReference type="PANTHER" id="PTHR13364:SF6">
    <property type="entry name" value="SPERMATOGENESIS-DEFECTIVE PROTEIN 39 HOMOLOG"/>
    <property type="match status" value="1"/>
</dbReference>
<keyword evidence="5" id="KW-0968">Cytoplasmic vesicle</keyword>
<evidence type="ECO:0000313" key="9">
    <source>
        <dbReference type="WBParaSite" id="Pan_g13208.t1"/>
    </source>
</evidence>
<evidence type="ECO:0000313" key="8">
    <source>
        <dbReference type="Proteomes" id="UP000492821"/>
    </source>
</evidence>
<name>A0A7E4UV39_PANRE</name>
<evidence type="ECO:0000256" key="3">
    <source>
        <dbReference type="ARBA" id="ARBA00004603"/>
    </source>
</evidence>
<feature type="domain" description="Vps16 C-terminal" evidence="7">
    <location>
        <begin position="206"/>
        <end position="325"/>
    </location>
</feature>